<evidence type="ECO:0000313" key="3">
    <source>
        <dbReference type="EMBL" id="OII76382.1"/>
    </source>
</evidence>
<reference evidence="3 4" key="1">
    <citation type="submission" date="2016-10" db="EMBL/GenBank/DDBJ databases">
        <title>Reductive evolution of mitochondrial metabolism and differential evolution of invasion-related proteins in Cryptosporidium.</title>
        <authorList>
            <person name="Liu S."/>
            <person name="Roellig D.M."/>
            <person name="Guo Y."/>
            <person name="Li N."/>
            <person name="Frace M.A."/>
            <person name="Tang K."/>
            <person name="Zhang L."/>
            <person name="Feng Y."/>
            <person name="Xiao L."/>
        </authorList>
    </citation>
    <scope>NUCLEOTIDE SEQUENCE [LARGE SCALE GENOMIC DNA]</scope>
    <source>
        <strain evidence="3">30847</strain>
    </source>
</reference>
<dbReference type="PANTHER" id="PTHR46521">
    <property type="entry name" value="SUCROSE-PHOSPHATASE 2-RELATED"/>
    <property type="match status" value="1"/>
</dbReference>
<dbReference type="InterPro" id="IPR036412">
    <property type="entry name" value="HAD-like_sf"/>
</dbReference>
<gene>
    <name evidence="3" type="ORF">cand_027050</name>
</gene>
<dbReference type="InterPro" id="IPR051518">
    <property type="entry name" value="Sucrose_Phosphatase"/>
</dbReference>
<dbReference type="OrthoDB" id="531008at2759"/>
<keyword evidence="1 3" id="KW-0378">Hydrolase</keyword>
<organism evidence="3 4">
    <name type="scientific">Cryptosporidium andersoni</name>
    <dbReference type="NCBI Taxonomy" id="117008"/>
    <lineage>
        <taxon>Eukaryota</taxon>
        <taxon>Sar</taxon>
        <taxon>Alveolata</taxon>
        <taxon>Apicomplexa</taxon>
        <taxon>Conoidasida</taxon>
        <taxon>Coccidia</taxon>
        <taxon>Eucoccidiorida</taxon>
        <taxon>Eimeriorina</taxon>
        <taxon>Cryptosporidiidae</taxon>
        <taxon>Cryptosporidium</taxon>
    </lineage>
</organism>
<dbReference type="VEuPathDB" id="CryptoDB:cand_027050"/>
<evidence type="ECO:0000313" key="4">
    <source>
        <dbReference type="Proteomes" id="UP000186804"/>
    </source>
</evidence>
<name>A0A1J4MQD2_9CRYT</name>
<dbReference type="RefSeq" id="XP_067068228.1">
    <property type="nucleotide sequence ID" value="XM_067212933.1"/>
</dbReference>
<dbReference type="SFLD" id="SFLDG01140">
    <property type="entry name" value="C2.B:_Phosphomannomutase_and_P"/>
    <property type="match status" value="1"/>
</dbReference>
<keyword evidence="4" id="KW-1185">Reference proteome</keyword>
<proteinExistence type="predicted"/>
<dbReference type="EMBL" id="LRBS01000067">
    <property type="protein sequence ID" value="OII76382.1"/>
    <property type="molecule type" value="Genomic_DNA"/>
</dbReference>
<sequence length="469" mass="54752">MVNIKLFYYSGWNKVLLYHESQNNIENKIWEERPLKKVENWINWHYIEIEMIRTHMEFVMTNDLKSEWDNPPRWENCKNYIIYTDDNLQNMRICLKDGILSIIEDTPPIVLITDLDGTLLGNDKYLEIFQDFWMRQHAFKGSILIYSTGRNLKDFLKVSKEKSLIRPDYAICGVGTEIYTFPGIPMKISDLTKSLKERINDNELSNLNNFLIYQDEGLGIYNLPLDNENNTKYYKDLDIINSFPIWCPNRLYARPLESWFDIISCEFNHELVKCNICNILDLENIEYYINGNKFHDPFRLSISICSDDIISIIDKIQVNNKNYKYAISGIGKWRYLDILPLLGGKDNSVMFLYDKYIRNKITIDKFLVCGDSGNDAHMFSIPNVKTCCVNNAQQDLKDYLVHGNNIKSDLVDTLDNAKVTSQGLLLIKIMEKQDIQPPSNVYISTLSYAAGIGQALMYYEFNKNIPTFT</sequence>
<feature type="domain" description="Sucrose phosphatase-like" evidence="2">
    <location>
        <begin position="108"/>
        <end position="183"/>
    </location>
</feature>
<dbReference type="Gene3D" id="3.40.50.1000">
    <property type="entry name" value="HAD superfamily/HAD-like"/>
    <property type="match status" value="2"/>
</dbReference>
<dbReference type="SFLD" id="SFLDS00003">
    <property type="entry name" value="Haloacid_Dehalogenase"/>
    <property type="match status" value="1"/>
</dbReference>
<evidence type="ECO:0000256" key="1">
    <source>
        <dbReference type="ARBA" id="ARBA00022801"/>
    </source>
</evidence>
<feature type="domain" description="Sucrose phosphatase-like" evidence="2">
    <location>
        <begin position="255"/>
        <end position="401"/>
    </location>
</feature>
<dbReference type="Pfam" id="PF05116">
    <property type="entry name" value="S6PP"/>
    <property type="match status" value="2"/>
</dbReference>
<dbReference type="InterPro" id="IPR013783">
    <property type="entry name" value="Ig-like_fold"/>
</dbReference>
<dbReference type="Gene3D" id="2.60.40.10">
    <property type="entry name" value="Immunoglobulins"/>
    <property type="match status" value="1"/>
</dbReference>
<dbReference type="Proteomes" id="UP000186804">
    <property type="component" value="Unassembled WGS sequence"/>
</dbReference>
<dbReference type="InterPro" id="IPR006380">
    <property type="entry name" value="SPP-like_dom"/>
</dbReference>
<protein>
    <submittedName>
        <fullName evidence="3">Sucrose-6F-phosphate phosphohydrolase family protein</fullName>
    </submittedName>
</protein>
<dbReference type="SUPFAM" id="SSF56784">
    <property type="entry name" value="HAD-like"/>
    <property type="match status" value="1"/>
</dbReference>
<dbReference type="AlphaFoldDB" id="A0A1J4MQD2"/>
<comment type="caution">
    <text evidence="3">The sequence shown here is derived from an EMBL/GenBank/DDBJ whole genome shotgun (WGS) entry which is preliminary data.</text>
</comment>
<accession>A0A1J4MQD2</accession>
<dbReference type="InterPro" id="IPR023214">
    <property type="entry name" value="HAD_sf"/>
</dbReference>
<dbReference type="SFLD" id="SFLDG01141">
    <property type="entry name" value="C2.B.1:_Sucrose_Phosphatase_Li"/>
    <property type="match status" value="1"/>
</dbReference>
<dbReference type="GeneID" id="92366889"/>
<dbReference type="PANTHER" id="PTHR46521:SF4">
    <property type="entry name" value="SUCROSE-PHOSPHATASE 2-RELATED"/>
    <property type="match status" value="1"/>
</dbReference>
<evidence type="ECO:0000259" key="2">
    <source>
        <dbReference type="Pfam" id="PF05116"/>
    </source>
</evidence>
<dbReference type="GO" id="GO:0016787">
    <property type="term" value="F:hydrolase activity"/>
    <property type="evidence" value="ECO:0007669"/>
    <property type="project" value="UniProtKB-KW"/>
</dbReference>